<dbReference type="Proteomes" id="UP000027190">
    <property type="component" value="Unassembled WGS sequence"/>
</dbReference>
<keyword evidence="3" id="KW-1185">Reference proteome</keyword>
<proteinExistence type="predicted"/>
<protein>
    <submittedName>
        <fullName evidence="2">Uncharacterized protein</fullName>
    </submittedName>
</protein>
<evidence type="ECO:0000256" key="1">
    <source>
        <dbReference type="SAM" id="Phobius"/>
    </source>
</evidence>
<feature type="transmembrane region" description="Helical" evidence="1">
    <location>
        <begin position="20"/>
        <end position="44"/>
    </location>
</feature>
<dbReference type="PATRIC" id="fig|1280947.3.peg.795"/>
<organism evidence="2 3">
    <name type="scientific">Hyphomonas chukchiensis</name>
    <dbReference type="NCBI Taxonomy" id="1280947"/>
    <lineage>
        <taxon>Bacteria</taxon>
        <taxon>Pseudomonadati</taxon>
        <taxon>Pseudomonadota</taxon>
        <taxon>Alphaproteobacteria</taxon>
        <taxon>Hyphomonadales</taxon>
        <taxon>Hyphomonadaceae</taxon>
        <taxon>Hyphomonas</taxon>
    </lineage>
</organism>
<dbReference type="EMBL" id="AWFG01000010">
    <property type="protein sequence ID" value="KCZ60248.1"/>
    <property type="molecule type" value="Genomic_DNA"/>
</dbReference>
<keyword evidence="1" id="KW-0812">Transmembrane</keyword>
<reference evidence="2 3" key="1">
    <citation type="journal article" date="2014" name="Antonie Van Leeuwenhoek">
        <title>Hyphomonas beringensis sp. nov. and Hyphomonas chukchiensis sp. nov., isolated from surface seawater of the Bering Sea and Chukchi Sea.</title>
        <authorList>
            <person name="Li C."/>
            <person name="Lai Q."/>
            <person name="Li G."/>
            <person name="Dong C."/>
            <person name="Wang J."/>
            <person name="Liao Y."/>
            <person name="Shao Z."/>
        </authorList>
    </citation>
    <scope>NUCLEOTIDE SEQUENCE [LARGE SCALE GENOMIC DNA]</scope>
    <source>
        <strain evidence="2 3">BH-BN04-4</strain>
    </source>
</reference>
<dbReference type="AlphaFoldDB" id="A0A062UQW0"/>
<evidence type="ECO:0000313" key="3">
    <source>
        <dbReference type="Proteomes" id="UP000027190"/>
    </source>
</evidence>
<evidence type="ECO:0000313" key="2">
    <source>
        <dbReference type="EMBL" id="KCZ60248.1"/>
    </source>
</evidence>
<keyword evidence="1" id="KW-1133">Transmembrane helix</keyword>
<keyword evidence="1" id="KW-0472">Membrane</keyword>
<name>A0A062UQW0_9PROT</name>
<comment type="caution">
    <text evidence="2">The sequence shown here is derived from an EMBL/GenBank/DDBJ whole genome shotgun (WGS) entry which is preliminary data.</text>
</comment>
<accession>A0A062UQW0</accession>
<gene>
    <name evidence="2" type="ORF">HY30_12325</name>
</gene>
<sequence>MAGCSIGGSDQTGSGWGGGGVALASVAALSMSAVAAPIMVHFMIESPQLCD</sequence>